<dbReference type="AlphaFoldDB" id="A0A1H0UE92"/>
<keyword evidence="4" id="KW-0472">Membrane</keyword>
<dbReference type="PANTHER" id="PTHR34990">
    <property type="entry name" value="UDP-2,3-DIACYLGLUCOSAMINE HYDROLASE-RELATED"/>
    <property type="match status" value="1"/>
</dbReference>
<feature type="domain" description="Calcineurin-like phosphoesterase" evidence="6">
    <location>
        <begin position="23"/>
        <end position="233"/>
    </location>
</feature>
<evidence type="ECO:0000256" key="5">
    <source>
        <dbReference type="ARBA" id="ARBA00023211"/>
    </source>
</evidence>
<sequence>MSIKKLEYLYNNSKEIKFDNKDKIVFISDVHRGDGTFFDALLSNRNIYKTALGYYFRQGFTYVEVGDGDELWKNKNFKDIAYAYENVFKILNKFKDKNRLYIIYGNHDIIKKRESFYSSQYRSLRKCGSAYGENFLKFIKDIEFYEALTFKYEEVSEKFLVTHGNQGDFMNSTGWMVNRFLVRYVWKFLNGIAGFKDPTSLAKSNTKGNKIDRQLKGWAKSNSKMLLCGHTHNSRFPKKNEPPYFNDGCCVLPDSMTSIEIENGEISLIKWSVEAQDTGILWVRRKVIGGPEKIDDYLLWVRNERYRMEDEVRNKMQNKTKEGR</sequence>
<dbReference type="EMBL" id="FNJM01000010">
    <property type="protein sequence ID" value="SDP64499.1"/>
    <property type="molecule type" value="Genomic_DNA"/>
</dbReference>
<keyword evidence="5" id="KW-0464">Manganese</keyword>
<evidence type="ECO:0000313" key="8">
    <source>
        <dbReference type="EMBL" id="SDP64499.1"/>
    </source>
</evidence>
<evidence type="ECO:0000259" key="6">
    <source>
        <dbReference type="Pfam" id="PF00149"/>
    </source>
</evidence>
<dbReference type="InterPro" id="IPR029052">
    <property type="entry name" value="Metallo-depent_PP-like"/>
</dbReference>
<reference evidence="7 10" key="2">
    <citation type="submission" date="2020-08" db="EMBL/GenBank/DDBJ databases">
        <title>Clostridia isolated from Swiss meat.</title>
        <authorList>
            <person name="Wambui J."/>
            <person name="Stevens M.J.A."/>
            <person name="Stephan R."/>
        </authorList>
    </citation>
    <scope>NUCLEOTIDE SEQUENCE [LARGE SCALE GENOMIC DNA]</scope>
    <source>
        <strain evidence="7 10">CM001</strain>
    </source>
</reference>
<evidence type="ECO:0000256" key="1">
    <source>
        <dbReference type="ARBA" id="ARBA00022475"/>
    </source>
</evidence>
<dbReference type="GO" id="GO:0016020">
    <property type="term" value="C:membrane"/>
    <property type="evidence" value="ECO:0007669"/>
    <property type="project" value="GOC"/>
</dbReference>
<dbReference type="STRING" id="94869.SAMN04488529_11073"/>
<name>A0A1H0UE92_9CLOT</name>
<evidence type="ECO:0000256" key="4">
    <source>
        <dbReference type="ARBA" id="ARBA00023136"/>
    </source>
</evidence>
<dbReference type="Pfam" id="PF00149">
    <property type="entry name" value="Metallophos"/>
    <property type="match status" value="1"/>
</dbReference>
<keyword evidence="9" id="KW-1185">Reference proteome</keyword>
<dbReference type="InterPro" id="IPR004843">
    <property type="entry name" value="Calcineurin-like_PHP"/>
</dbReference>
<reference evidence="8 9" key="1">
    <citation type="submission" date="2016-10" db="EMBL/GenBank/DDBJ databases">
        <authorList>
            <person name="de Groot N.N."/>
        </authorList>
    </citation>
    <scope>NUCLEOTIDE SEQUENCE [LARGE SCALE GENOMIC DNA]</scope>
    <source>
        <strain evidence="8 9">DSM 12272</strain>
    </source>
</reference>
<dbReference type="Gene3D" id="3.60.21.10">
    <property type="match status" value="1"/>
</dbReference>
<dbReference type="GO" id="GO:0008758">
    <property type="term" value="F:UDP-2,3-diacylglucosamine hydrolase activity"/>
    <property type="evidence" value="ECO:0007669"/>
    <property type="project" value="TreeGrafter"/>
</dbReference>
<dbReference type="OrthoDB" id="9773199at2"/>
<evidence type="ECO:0000313" key="7">
    <source>
        <dbReference type="EMBL" id="MBB6716136.1"/>
    </source>
</evidence>
<evidence type="ECO:0000313" key="10">
    <source>
        <dbReference type="Proteomes" id="UP000585258"/>
    </source>
</evidence>
<organism evidence="8 9">
    <name type="scientific">Clostridium gasigenes</name>
    <dbReference type="NCBI Taxonomy" id="94869"/>
    <lineage>
        <taxon>Bacteria</taxon>
        <taxon>Bacillati</taxon>
        <taxon>Bacillota</taxon>
        <taxon>Clostridia</taxon>
        <taxon>Eubacteriales</taxon>
        <taxon>Clostridiaceae</taxon>
        <taxon>Clostridium</taxon>
    </lineage>
</organism>
<dbReference type="GO" id="GO:0046872">
    <property type="term" value="F:metal ion binding"/>
    <property type="evidence" value="ECO:0007669"/>
    <property type="project" value="UniProtKB-KW"/>
</dbReference>
<keyword evidence="1" id="KW-1003">Cell membrane</keyword>
<evidence type="ECO:0000256" key="3">
    <source>
        <dbReference type="ARBA" id="ARBA00022723"/>
    </source>
</evidence>
<dbReference type="EMBL" id="JACKWY010000011">
    <property type="protein sequence ID" value="MBB6716136.1"/>
    <property type="molecule type" value="Genomic_DNA"/>
</dbReference>
<protein>
    <submittedName>
        <fullName evidence="7">Metallophosphoesterase family protein</fullName>
    </submittedName>
    <submittedName>
        <fullName evidence="8">UDP-2,3-diacylglucosamine pyrophosphatase LpxH</fullName>
    </submittedName>
</protein>
<gene>
    <name evidence="7" type="ORF">H7E68_15640</name>
    <name evidence="8" type="ORF">SAMN04488529_11073</name>
</gene>
<dbReference type="GO" id="GO:0009245">
    <property type="term" value="P:lipid A biosynthetic process"/>
    <property type="evidence" value="ECO:0007669"/>
    <property type="project" value="TreeGrafter"/>
</dbReference>
<proteinExistence type="predicted"/>
<dbReference type="Proteomes" id="UP000198597">
    <property type="component" value="Unassembled WGS sequence"/>
</dbReference>
<dbReference type="PANTHER" id="PTHR34990:SF2">
    <property type="entry name" value="BLL8164 PROTEIN"/>
    <property type="match status" value="1"/>
</dbReference>
<evidence type="ECO:0000256" key="2">
    <source>
        <dbReference type="ARBA" id="ARBA00022519"/>
    </source>
</evidence>
<dbReference type="RefSeq" id="WP_089971355.1">
    <property type="nucleotide sequence ID" value="NZ_FNJM01000010.1"/>
</dbReference>
<dbReference type="SUPFAM" id="SSF56300">
    <property type="entry name" value="Metallo-dependent phosphatases"/>
    <property type="match status" value="1"/>
</dbReference>
<keyword evidence="2" id="KW-0997">Cell inner membrane</keyword>
<dbReference type="InterPro" id="IPR043461">
    <property type="entry name" value="LpxH-like"/>
</dbReference>
<accession>A0A1H0UE92</accession>
<keyword evidence="3" id="KW-0479">Metal-binding</keyword>
<dbReference type="Proteomes" id="UP000585258">
    <property type="component" value="Unassembled WGS sequence"/>
</dbReference>
<evidence type="ECO:0000313" key="9">
    <source>
        <dbReference type="Proteomes" id="UP000198597"/>
    </source>
</evidence>